<evidence type="ECO:0000313" key="3">
    <source>
        <dbReference type="EMBL" id="SON55626.1"/>
    </source>
</evidence>
<dbReference type="InterPro" id="IPR037165">
    <property type="entry name" value="AldOxase/xan_DH_Mopterin-bd_sf"/>
</dbReference>
<dbReference type="InterPro" id="IPR046867">
    <property type="entry name" value="AldOxase/xan_DH_MoCoBD2"/>
</dbReference>
<feature type="region of interest" description="Disordered" evidence="1">
    <location>
        <begin position="1"/>
        <end position="31"/>
    </location>
</feature>
<dbReference type="OrthoDB" id="9803878at2"/>
<gene>
    <name evidence="3" type="ORF">HDIA_2085</name>
</gene>
<accession>A0A2C9D5P5</accession>
<evidence type="ECO:0000259" key="2">
    <source>
        <dbReference type="Pfam" id="PF20256"/>
    </source>
</evidence>
<reference evidence="4" key="1">
    <citation type="submission" date="2017-09" db="EMBL/GenBank/DDBJ databases">
        <title>Genome sequence of Nannocystis excedens DSM 71.</title>
        <authorList>
            <person name="Blom J."/>
        </authorList>
    </citation>
    <scope>NUCLEOTIDE SEQUENCE [LARGE SCALE GENOMIC DNA]</scope>
    <source>
        <strain evidence="4">type strain: E19</strain>
    </source>
</reference>
<name>A0A2C9D5P5_9HYPH</name>
<dbReference type="Gene3D" id="3.30.365.10">
    <property type="entry name" value="Aldehyde oxidase/xanthine dehydrogenase, molybdopterin binding domain"/>
    <property type="match status" value="1"/>
</dbReference>
<dbReference type="Proteomes" id="UP000223606">
    <property type="component" value="Chromosome 1"/>
</dbReference>
<dbReference type="KEGG" id="hdi:HDIA_2085"/>
<keyword evidence="4" id="KW-1185">Reference proteome</keyword>
<evidence type="ECO:0000256" key="1">
    <source>
        <dbReference type="SAM" id="MobiDB-lite"/>
    </source>
</evidence>
<feature type="domain" description="Aldehyde oxidase/xanthine dehydrogenase second molybdopterin binding" evidence="2">
    <location>
        <begin position="50"/>
        <end position="110"/>
    </location>
</feature>
<dbReference type="Pfam" id="PF20256">
    <property type="entry name" value="MoCoBD_2"/>
    <property type="match status" value="1"/>
</dbReference>
<evidence type="ECO:0000313" key="4">
    <source>
        <dbReference type="Proteomes" id="UP000223606"/>
    </source>
</evidence>
<dbReference type="EMBL" id="LT960614">
    <property type="protein sequence ID" value="SON55626.1"/>
    <property type="molecule type" value="Genomic_DNA"/>
</dbReference>
<feature type="compositionally biased region" description="Polar residues" evidence="1">
    <location>
        <begin position="9"/>
        <end position="28"/>
    </location>
</feature>
<sequence length="173" mass="18439">MPILRSAVGENSDSRNPAPAGNQQTIQGTPCHWREVRSNDAKARVGEPSNLHVAAAAGRIVNEKTAASQCYGGQIRGIGGALMEGLDIDPRSRLIVKHDPAHYHAPANADAGALDVVFLPERDGLASPQAKAGIGRWATFQNHQRPHAAHGGQPPAMVYFNQFETGQQAQRVA</sequence>
<dbReference type="SUPFAM" id="SSF56003">
    <property type="entry name" value="Molybdenum cofactor-binding domain"/>
    <property type="match status" value="1"/>
</dbReference>
<organism evidence="3 4">
    <name type="scientific">Hartmannibacter diazotrophicus</name>
    <dbReference type="NCBI Taxonomy" id="1482074"/>
    <lineage>
        <taxon>Bacteria</taxon>
        <taxon>Pseudomonadati</taxon>
        <taxon>Pseudomonadota</taxon>
        <taxon>Alphaproteobacteria</taxon>
        <taxon>Hyphomicrobiales</taxon>
        <taxon>Pleomorphomonadaceae</taxon>
        <taxon>Hartmannibacter</taxon>
    </lineage>
</organism>
<dbReference type="GO" id="GO:0016491">
    <property type="term" value="F:oxidoreductase activity"/>
    <property type="evidence" value="ECO:0007669"/>
    <property type="project" value="InterPro"/>
</dbReference>
<dbReference type="AlphaFoldDB" id="A0A2C9D5P5"/>
<proteinExistence type="predicted"/>
<protein>
    <submittedName>
        <fullName evidence="3">Xanthine dehydrogenase subunit XdhA</fullName>
    </submittedName>
</protein>